<protein>
    <recommendedName>
        <fullName evidence="3">16S rRNA (uracil(1498)-N(3))-methyltransferase</fullName>
        <ecNumber evidence="3">2.1.1.193</ecNumber>
    </recommendedName>
</protein>
<evidence type="ECO:0000256" key="4">
    <source>
        <dbReference type="ARBA" id="ARBA00022490"/>
    </source>
</evidence>
<evidence type="ECO:0000256" key="1">
    <source>
        <dbReference type="ARBA" id="ARBA00004496"/>
    </source>
</evidence>
<sequence length="238" mass="25384">MNLILFEAGDPGHPLPIDDPRARHLLTVLRRREGDRFDAGLVDGPRGKGTIVEIRANSLVLAFEWGAEPPPLAPLRLLVGLPRPQTARKILGEATALGVGGIDFFISDRGEPGYAQSTLWSSGEWRRHIVAGAEQAFCTRLPAVTWTQPLRSLLAGLSPGGTRIALDNYEAASPLSAPPGPQAPVALAFGPERGWSPEERALLREAGFSLRHLGPRVLRAETAVVAAVSLALAGLGRL</sequence>
<comment type="catalytic activity">
    <reaction evidence="10">
        <text>uridine(1498) in 16S rRNA + S-adenosyl-L-methionine = N(3)-methyluridine(1498) in 16S rRNA + S-adenosyl-L-homocysteine + H(+)</text>
        <dbReference type="Rhea" id="RHEA:42920"/>
        <dbReference type="Rhea" id="RHEA-COMP:10283"/>
        <dbReference type="Rhea" id="RHEA-COMP:10284"/>
        <dbReference type="ChEBI" id="CHEBI:15378"/>
        <dbReference type="ChEBI" id="CHEBI:57856"/>
        <dbReference type="ChEBI" id="CHEBI:59789"/>
        <dbReference type="ChEBI" id="CHEBI:65315"/>
        <dbReference type="ChEBI" id="CHEBI:74502"/>
        <dbReference type="EC" id="2.1.1.193"/>
    </reaction>
</comment>
<comment type="function">
    <text evidence="9">Specifically methylates the N3 position of the uracil ring of uridine 1498 (m3U1498) in 16S rRNA. Acts on the fully assembled 30S ribosomal subunit.</text>
</comment>
<evidence type="ECO:0000256" key="7">
    <source>
        <dbReference type="ARBA" id="ARBA00022679"/>
    </source>
</evidence>
<comment type="caution">
    <text evidence="12">The sequence shown here is derived from an EMBL/GenBank/DDBJ whole genome shotgun (WGS) entry which is preliminary data.</text>
</comment>
<dbReference type="GO" id="GO:0070042">
    <property type="term" value="F:rRNA (uridine-N3-)-methyltransferase activity"/>
    <property type="evidence" value="ECO:0007669"/>
    <property type="project" value="TreeGrafter"/>
</dbReference>
<dbReference type="Gene3D" id="3.40.1280.10">
    <property type="match status" value="1"/>
</dbReference>
<evidence type="ECO:0000256" key="9">
    <source>
        <dbReference type="ARBA" id="ARBA00025699"/>
    </source>
</evidence>
<evidence type="ECO:0000313" key="12">
    <source>
        <dbReference type="EMBL" id="OIR09335.1"/>
    </source>
</evidence>
<reference evidence="12" key="1">
    <citation type="submission" date="2016-10" db="EMBL/GenBank/DDBJ databases">
        <title>Sequence of Gallionella enrichment culture.</title>
        <authorList>
            <person name="Poehlein A."/>
            <person name="Muehling M."/>
            <person name="Daniel R."/>
        </authorList>
    </citation>
    <scope>NUCLEOTIDE SEQUENCE</scope>
</reference>
<proteinExistence type="inferred from homology"/>
<keyword evidence="7 12" id="KW-0808">Transferase</keyword>
<gene>
    <name evidence="12" type="primary">rsmE_5</name>
    <name evidence="12" type="ORF">GALL_85680</name>
</gene>
<evidence type="ECO:0000256" key="10">
    <source>
        <dbReference type="ARBA" id="ARBA00047944"/>
    </source>
</evidence>
<name>A0A1J5SLL3_9ZZZZ</name>
<dbReference type="InterPro" id="IPR029028">
    <property type="entry name" value="Alpha/beta_knot_MTases"/>
</dbReference>
<dbReference type="GO" id="GO:0005737">
    <property type="term" value="C:cytoplasm"/>
    <property type="evidence" value="ECO:0007669"/>
    <property type="project" value="UniProtKB-SubCell"/>
</dbReference>
<keyword evidence="5" id="KW-0698">rRNA processing</keyword>
<dbReference type="NCBIfam" id="TIGR00046">
    <property type="entry name" value="RsmE family RNA methyltransferase"/>
    <property type="match status" value="1"/>
</dbReference>
<dbReference type="InterPro" id="IPR046886">
    <property type="entry name" value="RsmE_MTase_dom"/>
</dbReference>
<dbReference type="InterPro" id="IPR006700">
    <property type="entry name" value="RsmE"/>
</dbReference>
<dbReference type="PANTHER" id="PTHR30027">
    <property type="entry name" value="RIBOSOMAL RNA SMALL SUBUNIT METHYLTRANSFERASE E"/>
    <property type="match status" value="1"/>
</dbReference>
<accession>A0A1J5SLL3</accession>
<evidence type="ECO:0000256" key="2">
    <source>
        <dbReference type="ARBA" id="ARBA00005528"/>
    </source>
</evidence>
<dbReference type="EMBL" id="MLJW01000027">
    <property type="protein sequence ID" value="OIR09335.1"/>
    <property type="molecule type" value="Genomic_DNA"/>
</dbReference>
<comment type="subcellular location">
    <subcellularLocation>
        <location evidence="1">Cytoplasm</location>
    </subcellularLocation>
</comment>
<evidence type="ECO:0000256" key="6">
    <source>
        <dbReference type="ARBA" id="ARBA00022603"/>
    </source>
</evidence>
<feature type="domain" description="Ribosomal RNA small subunit methyltransferase E methyltransferase" evidence="11">
    <location>
        <begin position="71"/>
        <end position="230"/>
    </location>
</feature>
<dbReference type="AlphaFoldDB" id="A0A1J5SLL3"/>
<keyword evidence="4" id="KW-0963">Cytoplasm</keyword>
<keyword evidence="8" id="KW-0949">S-adenosyl-L-methionine</keyword>
<dbReference type="PANTHER" id="PTHR30027:SF3">
    <property type="entry name" value="16S RRNA (URACIL(1498)-N(3))-METHYLTRANSFERASE"/>
    <property type="match status" value="1"/>
</dbReference>
<dbReference type="SUPFAM" id="SSF75217">
    <property type="entry name" value="alpha/beta knot"/>
    <property type="match status" value="1"/>
</dbReference>
<evidence type="ECO:0000256" key="8">
    <source>
        <dbReference type="ARBA" id="ARBA00022691"/>
    </source>
</evidence>
<evidence type="ECO:0000256" key="5">
    <source>
        <dbReference type="ARBA" id="ARBA00022552"/>
    </source>
</evidence>
<comment type="similarity">
    <text evidence="2">Belongs to the RNA methyltransferase RsmE family.</text>
</comment>
<evidence type="ECO:0000259" key="11">
    <source>
        <dbReference type="Pfam" id="PF04452"/>
    </source>
</evidence>
<dbReference type="InterPro" id="IPR029026">
    <property type="entry name" value="tRNA_m1G_MTases_N"/>
</dbReference>
<dbReference type="CDD" id="cd18084">
    <property type="entry name" value="RsmE-like"/>
    <property type="match status" value="1"/>
</dbReference>
<dbReference type="Pfam" id="PF04452">
    <property type="entry name" value="Methyltrans_RNA"/>
    <property type="match status" value="1"/>
</dbReference>
<dbReference type="PIRSF" id="PIRSF015601">
    <property type="entry name" value="MTase_slr0722"/>
    <property type="match status" value="1"/>
</dbReference>
<evidence type="ECO:0000256" key="3">
    <source>
        <dbReference type="ARBA" id="ARBA00012328"/>
    </source>
</evidence>
<dbReference type="EC" id="2.1.1.193" evidence="3"/>
<keyword evidence="6 12" id="KW-0489">Methyltransferase</keyword>
<dbReference type="GO" id="GO:0070475">
    <property type="term" value="P:rRNA base methylation"/>
    <property type="evidence" value="ECO:0007669"/>
    <property type="project" value="TreeGrafter"/>
</dbReference>
<organism evidence="12">
    <name type="scientific">mine drainage metagenome</name>
    <dbReference type="NCBI Taxonomy" id="410659"/>
    <lineage>
        <taxon>unclassified sequences</taxon>
        <taxon>metagenomes</taxon>
        <taxon>ecological metagenomes</taxon>
    </lineage>
</organism>